<accession>A0A2Z4HF70</accession>
<dbReference type="EMBL" id="MH430653">
    <property type="protein sequence ID" value="AWW13464.1"/>
    <property type="molecule type" value="Viral_cRNA"/>
</dbReference>
<evidence type="ECO:0000313" key="1">
    <source>
        <dbReference type="EMBL" id="AWW13464.1"/>
    </source>
</evidence>
<reference evidence="1" key="1">
    <citation type="journal article" date="2018" name="J. Virol.">
        <title>Aedes anphevirus (AeAV): an insect-specific virus distributed worldwide in Aedes aegypti mosquitoes that has complex interplays with Wolbachia and dengue virus infection in cells.</title>
        <authorList>
            <person name="Parry R.H."/>
            <person name="Asgari S."/>
        </authorList>
    </citation>
    <scope>NUCLEOTIDE SEQUENCE</scope>
    <source>
        <strain evidence="1">Nakhon Nayok</strain>
    </source>
</reference>
<proteinExistence type="predicted"/>
<protein>
    <submittedName>
        <fullName evidence="1">Putative TMD protein</fullName>
    </submittedName>
</protein>
<organism evidence="1">
    <name type="scientific">Aedes anphevirus</name>
    <dbReference type="NCBI Taxonomy" id="2230910"/>
    <lineage>
        <taxon>Viruses</taxon>
        <taxon>Riboviria</taxon>
        <taxon>Orthornavirae</taxon>
        <taxon>Negarnaviricota</taxon>
        <taxon>Haploviricotina</taxon>
        <taxon>Monjiviricetes</taxon>
        <taxon>Mononegavirales</taxon>
        <taxon>Xinmoviridae</taxon>
        <taxon>Gylbovirus</taxon>
        <taxon>Gylbovirus aagae</taxon>
    </lineage>
</organism>
<name>A0A2Z4HF70_9MONO</name>
<sequence length="26" mass="2980">MQPSKCTYISIYLDNYTYCAAPFSSL</sequence>